<feature type="transmembrane region" description="Helical" evidence="6">
    <location>
        <begin position="272"/>
        <end position="290"/>
    </location>
</feature>
<name>A0A7U4DQ73_DESPD</name>
<evidence type="ECO:0000259" key="7">
    <source>
        <dbReference type="PROSITE" id="PS50929"/>
    </source>
</evidence>
<gene>
    <name evidence="8" type="ordered locus">Despr_2681</name>
</gene>
<dbReference type="AlphaFoldDB" id="A0A7U4DQ73"/>
<dbReference type="SUPFAM" id="SSF52540">
    <property type="entry name" value="P-loop containing nucleoside triphosphate hydrolases"/>
    <property type="match status" value="1"/>
</dbReference>
<dbReference type="PROSITE" id="PS50929">
    <property type="entry name" value="ABC_TM1F"/>
    <property type="match status" value="1"/>
</dbReference>
<dbReference type="Gene3D" id="1.20.1560.10">
    <property type="entry name" value="ABC transporter type 1, transmembrane domain"/>
    <property type="match status" value="1"/>
</dbReference>
<keyword evidence="9" id="KW-1185">Reference proteome</keyword>
<dbReference type="Gene3D" id="3.40.50.300">
    <property type="entry name" value="P-loop containing nucleotide triphosphate hydrolases"/>
    <property type="match status" value="1"/>
</dbReference>
<proteinExistence type="predicted"/>
<comment type="subcellular location">
    <subcellularLocation>
        <location evidence="1">Cell membrane</location>
        <topology evidence="1">Multi-pass membrane protein</topology>
    </subcellularLocation>
</comment>
<organism evidence="8 9">
    <name type="scientific">Desulfobulbus propionicus (strain ATCC 33891 / DSM 2032 / VKM B-1956 / 1pr3)</name>
    <dbReference type="NCBI Taxonomy" id="577650"/>
    <lineage>
        <taxon>Bacteria</taxon>
        <taxon>Pseudomonadati</taxon>
        <taxon>Thermodesulfobacteriota</taxon>
        <taxon>Desulfobulbia</taxon>
        <taxon>Desulfobulbales</taxon>
        <taxon>Desulfobulbaceae</taxon>
        <taxon>Desulfobulbus</taxon>
    </lineage>
</organism>
<keyword evidence="5 6" id="KW-0472">Membrane</keyword>
<evidence type="ECO:0000256" key="1">
    <source>
        <dbReference type="ARBA" id="ARBA00004651"/>
    </source>
</evidence>
<keyword evidence="3 6" id="KW-0812">Transmembrane</keyword>
<evidence type="ECO:0000313" key="8">
    <source>
        <dbReference type="EMBL" id="ADW18817.1"/>
    </source>
</evidence>
<feature type="transmembrane region" description="Helical" evidence="6">
    <location>
        <begin position="69"/>
        <end position="90"/>
    </location>
</feature>
<dbReference type="GO" id="GO:0140359">
    <property type="term" value="F:ABC-type transporter activity"/>
    <property type="evidence" value="ECO:0007669"/>
    <property type="project" value="InterPro"/>
</dbReference>
<dbReference type="Proteomes" id="UP000006365">
    <property type="component" value="Chromosome"/>
</dbReference>
<evidence type="ECO:0000256" key="5">
    <source>
        <dbReference type="ARBA" id="ARBA00023136"/>
    </source>
</evidence>
<dbReference type="PANTHER" id="PTHR11384:SF59">
    <property type="entry name" value="LYSOSOMAL COBALAMIN TRANSPORTER ABCD4"/>
    <property type="match status" value="1"/>
</dbReference>
<keyword evidence="2" id="KW-0813">Transport</keyword>
<feature type="domain" description="ABC transmembrane type-1" evidence="7">
    <location>
        <begin position="30"/>
        <end position="321"/>
    </location>
</feature>
<evidence type="ECO:0000256" key="4">
    <source>
        <dbReference type="ARBA" id="ARBA00022989"/>
    </source>
</evidence>
<dbReference type="EMBL" id="CP002364">
    <property type="protein sequence ID" value="ADW18817.1"/>
    <property type="molecule type" value="Genomic_DNA"/>
</dbReference>
<evidence type="ECO:0000256" key="6">
    <source>
        <dbReference type="SAM" id="Phobius"/>
    </source>
</evidence>
<evidence type="ECO:0000256" key="2">
    <source>
        <dbReference type="ARBA" id="ARBA00022448"/>
    </source>
</evidence>
<evidence type="ECO:0000256" key="3">
    <source>
        <dbReference type="ARBA" id="ARBA00022692"/>
    </source>
</evidence>
<evidence type="ECO:0000313" key="9">
    <source>
        <dbReference type="Proteomes" id="UP000006365"/>
    </source>
</evidence>
<feature type="transmembrane region" description="Helical" evidence="6">
    <location>
        <begin position="187"/>
        <end position="207"/>
    </location>
</feature>
<dbReference type="InterPro" id="IPR036640">
    <property type="entry name" value="ABC1_TM_sf"/>
</dbReference>
<protein>
    <submittedName>
        <fullName evidence="8">ABC transporter domain-containing protein</fullName>
    </submittedName>
</protein>
<accession>A0A7U4DQ73</accession>
<dbReference type="InterPro" id="IPR050835">
    <property type="entry name" value="ABC_transporter_sub-D"/>
</dbReference>
<dbReference type="GO" id="GO:0005524">
    <property type="term" value="F:ATP binding"/>
    <property type="evidence" value="ECO:0007669"/>
    <property type="project" value="InterPro"/>
</dbReference>
<feature type="transmembrane region" description="Helical" evidence="6">
    <location>
        <begin position="145"/>
        <end position="167"/>
    </location>
</feature>
<dbReference type="InterPro" id="IPR027417">
    <property type="entry name" value="P-loop_NTPase"/>
</dbReference>
<dbReference type="SUPFAM" id="SSF90123">
    <property type="entry name" value="ABC transporter transmembrane region"/>
    <property type="match status" value="1"/>
</dbReference>
<dbReference type="InterPro" id="IPR011527">
    <property type="entry name" value="ABC1_TM_dom"/>
</dbReference>
<dbReference type="KEGG" id="dpr:Despr_2681"/>
<dbReference type="GO" id="GO:0005886">
    <property type="term" value="C:plasma membrane"/>
    <property type="evidence" value="ECO:0007669"/>
    <property type="project" value="UniProtKB-SubCell"/>
</dbReference>
<dbReference type="Pfam" id="PF06472">
    <property type="entry name" value="ABC_membrane_2"/>
    <property type="match status" value="1"/>
</dbReference>
<sequence>MPPSRHFFVEFLRLSKLFWFSNRKRMIRKAAVLLAVLTMVQMVMAVLLTQWSAGLFNALEQHSMSGLMTQTGLLALLFLGDMVLTGWHLVVKRNLQIYWRDWMTEHVYSRWMQAGRHYLITHLPGEHDNPDGRIAEDCRVATESAVVLAHSLLYSILLLIGFTEVLWSRSGVVTLDLGFAAIPIHGHLVWIAILYSAVASWLGWLVSRPLTGATNARQSAEADFRASLLEAQDNSQAIALIHAESCERHQFRELFRRIRVIWDAQTTAWRNILMFGSGYSVLSMAFPILISAPRYILGKISLGALMQSAQAFQHMTSALSWPVNNAGGIAEWRASVERILGLLTALENVDEELAKAEHLIQVKNSDRQVLAFHDLSIVKYDGSVQAEGITMEINQGEHVLLTGNAFTGAKLFRAIAGIRPWGGGMIELPSQGRLFFMPPRPHLPTGTLRNAICYPSSRRVFTQEQIEQALRLVGLEHLIGQLDREENWLHTLAPAEQQRLGMVRLLLNRPQWIFLQEAFDSLEPEDEERMLRLICDQLPGVTLIAISHTANGSAFYSRRLAL</sequence>
<dbReference type="PANTHER" id="PTHR11384">
    <property type="entry name" value="ATP-BINDING CASSETTE, SUB-FAMILY D MEMBER"/>
    <property type="match status" value="1"/>
</dbReference>
<reference evidence="8 9" key="1">
    <citation type="journal article" date="2011" name="Stand. Genomic Sci.">
        <title>Complete genome sequence of Desulfobulbus propionicus type strain (1pr3).</title>
        <authorList>
            <person name="Pagani I."/>
            <person name="Lapidus A."/>
            <person name="Nolan M."/>
            <person name="Lucas S."/>
            <person name="Hammon N."/>
            <person name="Deshpande S."/>
            <person name="Cheng J.F."/>
            <person name="Chertkov O."/>
            <person name="Davenport K."/>
            <person name="Tapia R."/>
            <person name="Han C."/>
            <person name="Goodwin L."/>
            <person name="Pitluck S."/>
            <person name="Liolios K."/>
            <person name="Mavromatis K."/>
            <person name="Ivanova N."/>
            <person name="Mikhailova N."/>
            <person name="Pati A."/>
            <person name="Chen A."/>
            <person name="Palaniappan K."/>
            <person name="Land M."/>
            <person name="Hauser L."/>
            <person name="Chang Y.J."/>
            <person name="Jeffries C.D."/>
            <person name="Detter J.C."/>
            <person name="Brambilla E."/>
            <person name="Kannan K.P."/>
            <person name="Djao O.D."/>
            <person name="Rohde M."/>
            <person name="Pukall R."/>
            <person name="Spring S."/>
            <person name="Goker M."/>
            <person name="Sikorski J."/>
            <person name="Woyke T."/>
            <person name="Bristow J."/>
            <person name="Eisen J.A."/>
            <person name="Markowitz V."/>
            <person name="Hugenholtz P."/>
            <person name="Kyrpides N.C."/>
            <person name="Klenk H.P."/>
        </authorList>
    </citation>
    <scope>NUCLEOTIDE SEQUENCE [LARGE SCALE GENOMIC DNA]</scope>
    <source>
        <strain evidence="9">ATCC 33891 / DSM 2032 / 1pr3</strain>
    </source>
</reference>
<keyword evidence="4 6" id="KW-1133">Transmembrane helix</keyword>